<evidence type="ECO:0000256" key="1">
    <source>
        <dbReference type="ARBA" id="ARBA00004273"/>
    </source>
</evidence>
<sequence length="113" mass="12994">MTTDMARERISFEDFQAVHGMRRNIHTLGVALEFFRQLDRLLSKEEFGKLLTKVAGVSLSRRVVEIIFAVFDNGRGGLDVPAFLEAMQRRDITWARRRNMDSEGTYPTSLTDL</sequence>
<dbReference type="AlphaFoldDB" id="A0A8J4ASH0"/>
<reference evidence="5" key="1">
    <citation type="journal article" date="2021" name="Proc. Natl. Acad. Sci. U.S.A.">
        <title>Three genomes in the algal genus Volvox reveal the fate of a haploid sex-determining region after a transition to homothallism.</title>
        <authorList>
            <person name="Yamamoto K."/>
            <person name="Hamaji T."/>
            <person name="Kawai-Toyooka H."/>
            <person name="Matsuzaki R."/>
            <person name="Takahashi F."/>
            <person name="Nishimura Y."/>
            <person name="Kawachi M."/>
            <person name="Noguchi H."/>
            <person name="Minakuchi Y."/>
            <person name="Umen J.G."/>
            <person name="Toyoda A."/>
            <person name="Nozaki H."/>
        </authorList>
    </citation>
    <scope>NUCLEOTIDE SEQUENCE</scope>
    <source>
        <strain evidence="5">NIES-3780</strain>
    </source>
</reference>
<dbReference type="GO" id="GO:0036444">
    <property type="term" value="P:calcium import into the mitochondrion"/>
    <property type="evidence" value="ECO:0007669"/>
    <property type="project" value="TreeGrafter"/>
</dbReference>
<keyword evidence="2" id="KW-0479">Metal-binding</keyword>
<keyword evidence="4" id="KW-0472">Membrane</keyword>
<evidence type="ECO:0000256" key="4">
    <source>
        <dbReference type="ARBA" id="ARBA00023136"/>
    </source>
</evidence>
<dbReference type="EMBL" id="BNCO01000004">
    <property type="protein sequence ID" value="GIL46977.1"/>
    <property type="molecule type" value="Genomic_DNA"/>
</dbReference>
<evidence type="ECO:0000313" key="5">
    <source>
        <dbReference type="EMBL" id="GIL46977.1"/>
    </source>
</evidence>
<dbReference type="InterPro" id="IPR011992">
    <property type="entry name" value="EF-hand-dom_pair"/>
</dbReference>
<keyword evidence="3" id="KW-0677">Repeat</keyword>
<protein>
    <recommendedName>
        <fullName evidence="7">EF-hand domain-containing protein</fullName>
    </recommendedName>
</protein>
<accession>A0A8J4ASH0</accession>
<evidence type="ECO:0000313" key="6">
    <source>
        <dbReference type="Proteomes" id="UP000747399"/>
    </source>
</evidence>
<comment type="caution">
    <text evidence="5">The sequence shown here is derived from an EMBL/GenBank/DDBJ whole genome shotgun (WGS) entry which is preliminary data.</text>
</comment>
<organism evidence="5 6">
    <name type="scientific">Volvox africanus</name>
    <dbReference type="NCBI Taxonomy" id="51714"/>
    <lineage>
        <taxon>Eukaryota</taxon>
        <taxon>Viridiplantae</taxon>
        <taxon>Chlorophyta</taxon>
        <taxon>core chlorophytes</taxon>
        <taxon>Chlorophyceae</taxon>
        <taxon>CS clade</taxon>
        <taxon>Chlamydomonadales</taxon>
        <taxon>Volvocaceae</taxon>
        <taxon>Volvox</taxon>
    </lineage>
</organism>
<comment type="subcellular location">
    <subcellularLocation>
        <location evidence="1">Mitochondrion inner membrane</location>
    </subcellularLocation>
</comment>
<dbReference type="PANTHER" id="PTHR12294:SF1">
    <property type="entry name" value="CALCIUM UPTAKE PROTEIN 1, MITOCHONDRIAL"/>
    <property type="match status" value="1"/>
</dbReference>
<dbReference type="SUPFAM" id="SSF47473">
    <property type="entry name" value="EF-hand"/>
    <property type="match status" value="1"/>
</dbReference>
<dbReference type="GO" id="GO:0005509">
    <property type="term" value="F:calcium ion binding"/>
    <property type="evidence" value="ECO:0007669"/>
    <property type="project" value="InterPro"/>
</dbReference>
<name>A0A8J4ASH0_9CHLO</name>
<evidence type="ECO:0008006" key="7">
    <source>
        <dbReference type="Google" id="ProtNLM"/>
    </source>
</evidence>
<dbReference type="InterPro" id="IPR039800">
    <property type="entry name" value="MICU1/2/3"/>
</dbReference>
<keyword evidence="6" id="KW-1185">Reference proteome</keyword>
<evidence type="ECO:0000256" key="3">
    <source>
        <dbReference type="ARBA" id="ARBA00022737"/>
    </source>
</evidence>
<dbReference type="Proteomes" id="UP000747399">
    <property type="component" value="Unassembled WGS sequence"/>
</dbReference>
<dbReference type="Gene3D" id="1.10.238.10">
    <property type="entry name" value="EF-hand"/>
    <property type="match status" value="1"/>
</dbReference>
<gene>
    <name evidence="5" type="ORF">Vafri_3832</name>
</gene>
<proteinExistence type="predicted"/>
<dbReference type="GO" id="GO:1990246">
    <property type="term" value="C:uniplex complex"/>
    <property type="evidence" value="ECO:0007669"/>
    <property type="project" value="TreeGrafter"/>
</dbReference>
<dbReference type="PANTHER" id="PTHR12294">
    <property type="entry name" value="EF HAND DOMAIN FAMILY A1,A2-RELATED"/>
    <property type="match status" value="1"/>
</dbReference>
<dbReference type="GO" id="GO:0051560">
    <property type="term" value="P:mitochondrial calcium ion homeostasis"/>
    <property type="evidence" value="ECO:0007669"/>
    <property type="project" value="TreeGrafter"/>
</dbReference>
<evidence type="ECO:0000256" key="2">
    <source>
        <dbReference type="ARBA" id="ARBA00022723"/>
    </source>
</evidence>